<dbReference type="EMBL" id="KQ964612">
    <property type="protein sequence ID" value="KXN67804.1"/>
    <property type="molecule type" value="Genomic_DNA"/>
</dbReference>
<reference evidence="2 3" key="1">
    <citation type="journal article" date="2015" name="Genome Biol. Evol.">
        <title>Phylogenomic analyses indicate that early fungi evolved digesting cell walls of algal ancestors of land plants.</title>
        <authorList>
            <person name="Chang Y."/>
            <person name="Wang S."/>
            <person name="Sekimoto S."/>
            <person name="Aerts A.L."/>
            <person name="Choi C."/>
            <person name="Clum A."/>
            <person name="LaButti K.M."/>
            <person name="Lindquist E.A."/>
            <person name="Yee Ngan C."/>
            <person name="Ohm R.A."/>
            <person name="Salamov A.A."/>
            <person name="Grigoriev I.V."/>
            <person name="Spatafora J.W."/>
            <person name="Berbee M.L."/>
        </authorList>
    </citation>
    <scope>NUCLEOTIDE SEQUENCE [LARGE SCALE GENOMIC DNA]</scope>
    <source>
        <strain evidence="2 3">NRRL 28638</strain>
    </source>
</reference>
<organism evidence="2 3">
    <name type="scientific">Conidiobolus coronatus (strain ATCC 28846 / CBS 209.66 / NRRL 28638)</name>
    <name type="common">Delacroixia coronata</name>
    <dbReference type="NCBI Taxonomy" id="796925"/>
    <lineage>
        <taxon>Eukaryota</taxon>
        <taxon>Fungi</taxon>
        <taxon>Fungi incertae sedis</taxon>
        <taxon>Zoopagomycota</taxon>
        <taxon>Entomophthoromycotina</taxon>
        <taxon>Entomophthoromycetes</taxon>
        <taxon>Entomophthorales</taxon>
        <taxon>Ancylistaceae</taxon>
        <taxon>Conidiobolus</taxon>
    </lineage>
</organism>
<dbReference type="InterPro" id="IPR015655">
    <property type="entry name" value="PP2C"/>
</dbReference>
<dbReference type="OMA" id="DHNAWNP"/>
<dbReference type="SUPFAM" id="SSF81606">
    <property type="entry name" value="PP2C-like"/>
    <property type="match status" value="1"/>
</dbReference>
<dbReference type="PANTHER" id="PTHR13832">
    <property type="entry name" value="PROTEIN PHOSPHATASE 2C"/>
    <property type="match status" value="1"/>
</dbReference>
<dbReference type="OrthoDB" id="420076at2759"/>
<dbReference type="Gene3D" id="3.60.40.10">
    <property type="entry name" value="PPM-type phosphatase domain"/>
    <property type="match status" value="1"/>
</dbReference>
<dbReference type="InterPro" id="IPR036457">
    <property type="entry name" value="PPM-type-like_dom_sf"/>
</dbReference>
<dbReference type="Pfam" id="PF00481">
    <property type="entry name" value="PP2C"/>
    <property type="match status" value="1"/>
</dbReference>
<dbReference type="PANTHER" id="PTHR13832:SF792">
    <property type="entry name" value="GM14286P"/>
    <property type="match status" value="1"/>
</dbReference>
<feature type="domain" description="PPM-type phosphatase" evidence="1">
    <location>
        <begin position="128"/>
        <end position="462"/>
    </location>
</feature>
<accession>A0A137NYS7</accession>
<evidence type="ECO:0000313" key="2">
    <source>
        <dbReference type="EMBL" id="KXN67804.1"/>
    </source>
</evidence>
<dbReference type="AlphaFoldDB" id="A0A137NYS7"/>
<sequence length="463" mass="52706">MVLLKKSIKLPYTLLNRSQYLNKNFARFQSSLGNGSQNASTGSNEPFLSTIIKKRSIQIGLGLIGLSSFYYILAKRSSEPASKTEAKGVEDERFPKRSNIKDLKLISLKEVETLLTQNEEKVKVADNLTAYVNNVASNNPIEDAHFLHFDKTNQLVVFGIIDGHAGFKCSRYLKEQMPSWLMDKVVSKMITWNKNDNYVNRVSEGITNTLLQLDHYFVNQRIYTQTGDLNLENVDAAYNGAVAIVGILDLKNKDLFVANVGDCRGVLGRLKKSNNWETVELSEDHTFLNLKELARVIKEHPLEGATIGWRDRYMATLQPTRAFGDAWLKWPRDFQTSLLDTMPPKFKLRNVPDYHTPPYPTALAEVTHTKLTKEDKFIVFGCDGLFDSLESKEVVHLVGGSLLNDAIQHKDYRIFKDSNLATHLIRNSFRGWNDQYIQALLSLTYPQSRRHRDDVSVMVLVLE</sequence>
<proteinExistence type="predicted"/>
<dbReference type="GO" id="GO:0005739">
    <property type="term" value="C:mitochondrion"/>
    <property type="evidence" value="ECO:0007669"/>
    <property type="project" value="TreeGrafter"/>
</dbReference>
<dbReference type="STRING" id="796925.A0A137NYS7"/>
<dbReference type="SMART" id="SM00332">
    <property type="entry name" value="PP2Cc"/>
    <property type="match status" value="1"/>
</dbReference>
<gene>
    <name evidence="2" type="ORF">CONCODRAFT_80005</name>
</gene>
<evidence type="ECO:0000259" key="1">
    <source>
        <dbReference type="PROSITE" id="PS51746"/>
    </source>
</evidence>
<dbReference type="InterPro" id="IPR001932">
    <property type="entry name" value="PPM-type_phosphatase-like_dom"/>
</dbReference>
<dbReference type="GO" id="GO:0004741">
    <property type="term" value="F:[pyruvate dehydrogenase (acetyl-transferring)]-phosphatase activity"/>
    <property type="evidence" value="ECO:0007669"/>
    <property type="project" value="TreeGrafter"/>
</dbReference>
<name>A0A137NYS7_CONC2</name>
<keyword evidence="3" id="KW-1185">Reference proteome</keyword>
<dbReference type="Proteomes" id="UP000070444">
    <property type="component" value="Unassembled WGS sequence"/>
</dbReference>
<dbReference type="CDD" id="cd00143">
    <property type="entry name" value="PP2Cc"/>
    <property type="match status" value="1"/>
</dbReference>
<protein>
    <submittedName>
        <fullName evidence="2">Protein serine/threonine phosphatase 2C</fullName>
    </submittedName>
</protein>
<evidence type="ECO:0000313" key="3">
    <source>
        <dbReference type="Proteomes" id="UP000070444"/>
    </source>
</evidence>
<dbReference type="PROSITE" id="PS51746">
    <property type="entry name" value="PPM_2"/>
    <property type="match status" value="1"/>
</dbReference>